<name>A0A7W7SXJ0_9PSEU</name>
<reference evidence="1 2" key="1">
    <citation type="submission" date="2020-08" db="EMBL/GenBank/DDBJ databases">
        <title>Sequencing the genomes of 1000 actinobacteria strains.</title>
        <authorList>
            <person name="Klenk H.-P."/>
        </authorList>
    </citation>
    <scope>NUCLEOTIDE SEQUENCE [LARGE SCALE GENOMIC DNA]</scope>
    <source>
        <strain evidence="1 2">DSM 45084</strain>
    </source>
</reference>
<sequence length="123" mass="13385">MTDLLAALAALLDQVDPMPRDLALRATQALRARHDEHAATLWHDSTRHGARTLRFAGLDLHLDPTRGGFALTGLVTTGTHAVLHHPGRTRTVPVVDGWFHVDPVPRGPVKAVVDDVATPWFIA</sequence>
<comment type="caution">
    <text evidence="1">The sequence shown here is derived from an EMBL/GenBank/DDBJ whole genome shotgun (WGS) entry which is preliminary data.</text>
</comment>
<proteinExistence type="predicted"/>
<accession>A0A7W7SXJ0</accession>
<evidence type="ECO:0000313" key="2">
    <source>
        <dbReference type="Proteomes" id="UP000542674"/>
    </source>
</evidence>
<evidence type="ECO:0000313" key="1">
    <source>
        <dbReference type="EMBL" id="MBB4962708.1"/>
    </source>
</evidence>
<organism evidence="1 2">
    <name type="scientific">Saccharothrix violaceirubra</name>
    <dbReference type="NCBI Taxonomy" id="413306"/>
    <lineage>
        <taxon>Bacteria</taxon>
        <taxon>Bacillati</taxon>
        <taxon>Actinomycetota</taxon>
        <taxon>Actinomycetes</taxon>
        <taxon>Pseudonocardiales</taxon>
        <taxon>Pseudonocardiaceae</taxon>
        <taxon>Saccharothrix</taxon>
    </lineage>
</organism>
<dbReference type="AlphaFoldDB" id="A0A7W7SXJ0"/>
<gene>
    <name evidence="1" type="ORF">F4559_000067</name>
</gene>
<dbReference type="EMBL" id="JACHJS010000001">
    <property type="protein sequence ID" value="MBB4962708.1"/>
    <property type="molecule type" value="Genomic_DNA"/>
</dbReference>
<keyword evidence="2" id="KW-1185">Reference proteome</keyword>
<dbReference type="Proteomes" id="UP000542674">
    <property type="component" value="Unassembled WGS sequence"/>
</dbReference>
<dbReference type="RefSeq" id="WP_184665593.1">
    <property type="nucleotide sequence ID" value="NZ_BAABAI010000042.1"/>
</dbReference>
<protein>
    <submittedName>
        <fullName evidence="1">Uncharacterized protein</fullName>
    </submittedName>
</protein>